<organism evidence="7 8">
    <name type="scientific">Chitinophaga pollutisoli</name>
    <dbReference type="NCBI Taxonomy" id="3133966"/>
    <lineage>
        <taxon>Bacteria</taxon>
        <taxon>Pseudomonadati</taxon>
        <taxon>Bacteroidota</taxon>
        <taxon>Chitinophagia</taxon>
        <taxon>Chitinophagales</taxon>
        <taxon>Chitinophagaceae</taxon>
        <taxon>Chitinophaga</taxon>
    </lineage>
</organism>
<evidence type="ECO:0000256" key="1">
    <source>
        <dbReference type="ARBA" id="ARBA00004141"/>
    </source>
</evidence>
<feature type="transmembrane region" description="Helical" evidence="5">
    <location>
        <begin position="49"/>
        <end position="67"/>
    </location>
</feature>
<keyword evidence="4 5" id="KW-0472">Membrane</keyword>
<feature type="domain" description="Methylamine utilisation protein MauE" evidence="6">
    <location>
        <begin position="5"/>
        <end position="132"/>
    </location>
</feature>
<evidence type="ECO:0000256" key="5">
    <source>
        <dbReference type="SAM" id="Phobius"/>
    </source>
</evidence>
<comment type="subcellular location">
    <subcellularLocation>
        <location evidence="1">Membrane</location>
        <topology evidence="1">Multi-pass membrane protein</topology>
    </subcellularLocation>
</comment>
<keyword evidence="8" id="KW-1185">Reference proteome</keyword>
<dbReference type="Proteomes" id="UP001485459">
    <property type="component" value="Chromosome"/>
</dbReference>
<accession>A0ABZ2YN68</accession>
<evidence type="ECO:0000256" key="2">
    <source>
        <dbReference type="ARBA" id="ARBA00022692"/>
    </source>
</evidence>
<name>A0ABZ2YN68_9BACT</name>
<feature type="transmembrane region" description="Helical" evidence="5">
    <location>
        <begin position="113"/>
        <end position="133"/>
    </location>
</feature>
<dbReference type="EMBL" id="CP149822">
    <property type="protein sequence ID" value="WZN40625.1"/>
    <property type="molecule type" value="Genomic_DNA"/>
</dbReference>
<evidence type="ECO:0000313" key="8">
    <source>
        <dbReference type="Proteomes" id="UP001485459"/>
    </source>
</evidence>
<reference evidence="8" key="1">
    <citation type="submission" date="2024-03" db="EMBL/GenBank/DDBJ databases">
        <title>Chitinophaga horti sp. nov., isolated from garden soil.</title>
        <authorList>
            <person name="Lee D.S."/>
            <person name="Han D.M."/>
            <person name="Baek J.H."/>
            <person name="Choi D.G."/>
            <person name="Jeon J.H."/>
            <person name="Jeon C.O."/>
        </authorList>
    </citation>
    <scope>NUCLEOTIDE SEQUENCE [LARGE SCALE GENOMIC DNA]</scope>
    <source>
        <strain evidence="8">GPA1</strain>
    </source>
</reference>
<evidence type="ECO:0000256" key="4">
    <source>
        <dbReference type="ARBA" id="ARBA00023136"/>
    </source>
</evidence>
<keyword evidence="2 5" id="KW-0812">Transmembrane</keyword>
<proteinExistence type="predicted"/>
<dbReference type="Pfam" id="PF07291">
    <property type="entry name" value="MauE"/>
    <property type="match status" value="1"/>
</dbReference>
<evidence type="ECO:0000259" key="6">
    <source>
        <dbReference type="Pfam" id="PF07291"/>
    </source>
</evidence>
<dbReference type="RefSeq" id="WP_341835540.1">
    <property type="nucleotide sequence ID" value="NZ_CP149822.1"/>
</dbReference>
<keyword evidence="3 5" id="KW-1133">Transmembrane helix</keyword>
<gene>
    <name evidence="7" type="ORF">WJU16_21930</name>
</gene>
<evidence type="ECO:0000313" key="7">
    <source>
        <dbReference type="EMBL" id="WZN40625.1"/>
    </source>
</evidence>
<feature type="transmembrane region" description="Helical" evidence="5">
    <location>
        <begin position="74"/>
        <end position="93"/>
    </location>
</feature>
<dbReference type="InterPro" id="IPR009908">
    <property type="entry name" value="Methylamine_util_MauE"/>
</dbReference>
<evidence type="ECO:0000256" key="3">
    <source>
        <dbReference type="ARBA" id="ARBA00022989"/>
    </source>
</evidence>
<sequence>MKSRKTFVLITTLLFIALWGYTALSKIFGFEIFEDQLSLSPVFKSTYRIVAVAVPAVELVLLALLIFERTKIAGLLLSALLLLAFTIYLAYILLNYQGELPCTCGGFIAKMTWTQHIIFNITFILLAISALIVTRQTPQKHTAALS</sequence>
<protein>
    <submittedName>
        <fullName evidence="7">MauE/DoxX family redox-associated membrane protein</fullName>
    </submittedName>
</protein>